<protein>
    <submittedName>
        <fullName evidence="3">PDZ domain-containing protein</fullName>
    </submittedName>
</protein>
<evidence type="ECO:0000313" key="4">
    <source>
        <dbReference type="Proteomes" id="UP000266301"/>
    </source>
</evidence>
<gene>
    <name evidence="3" type="ORF">D4Z93_02040</name>
</gene>
<evidence type="ECO:0000256" key="1">
    <source>
        <dbReference type="SAM" id="Phobius"/>
    </source>
</evidence>
<keyword evidence="4" id="KW-1185">Reference proteome</keyword>
<dbReference type="SUPFAM" id="SSF50156">
    <property type="entry name" value="PDZ domain-like"/>
    <property type="match status" value="1"/>
</dbReference>
<dbReference type="RefSeq" id="WP_119970094.1">
    <property type="nucleotide sequence ID" value="NZ_CP032416.1"/>
</dbReference>
<dbReference type="PROSITE" id="PS50106">
    <property type="entry name" value="PDZ"/>
    <property type="match status" value="1"/>
</dbReference>
<dbReference type="OrthoDB" id="198399at2"/>
<feature type="transmembrane region" description="Helical" evidence="1">
    <location>
        <begin position="182"/>
        <end position="201"/>
    </location>
</feature>
<accession>A0A386H1E3</accession>
<feature type="transmembrane region" description="Helical" evidence="1">
    <location>
        <begin position="112"/>
        <end position="129"/>
    </location>
</feature>
<dbReference type="AlphaFoldDB" id="A0A386H1E3"/>
<dbReference type="EMBL" id="CP032416">
    <property type="protein sequence ID" value="AYD39385.1"/>
    <property type="molecule type" value="Genomic_DNA"/>
</dbReference>
<dbReference type="Proteomes" id="UP000266301">
    <property type="component" value="Chromosome"/>
</dbReference>
<dbReference type="InterPro" id="IPR041489">
    <property type="entry name" value="PDZ_6"/>
</dbReference>
<keyword evidence="1" id="KW-1133">Transmembrane helix</keyword>
<evidence type="ECO:0000313" key="3">
    <source>
        <dbReference type="EMBL" id="AYD39385.1"/>
    </source>
</evidence>
<feature type="transmembrane region" description="Helical" evidence="1">
    <location>
        <begin position="229"/>
        <end position="249"/>
    </location>
</feature>
<dbReference type="InterPro" id="IPR036034">
    <property type="entry name" value="PDZ_sf"/>
</dbReference>
<organism evidence="3 4">
    <name type="scientific">Clostridium fermenticellae</name>
    <dbReference type="NCBI Taxonomy" id="2068654"/>
    <lineage>
        <taxon>Bacteria</taxon>
        <taxon>Bacillati</taxon>
        <taxon>Bacillota</taxon>
        <taxon>Clostridia</taxon>
        <taxon>Eubacteriales</taxon>
        <taxon>Clostridiaceae</taxon>
        <taxon>Clostridium</taxon>
    </lineage>
</organism>
<proteinExistence type="predicted"/>
<name>A0A386H1E3_9CLOT</name>
<dbReference type="InterPro" id="IPR001478">
    <property type="entry name" value="PDZ"/>
</dbReference>
<sequence>MTILLYTLKAIAFALTNPYYIIILTILGILLYRKNKRTTVMQKMIIGSPINSSLELTISQIVMGIFAGALASIIMSYCGIVFDENSPIDLIFLLSIVLMFFNPKFICFSYSASLLGAISLILTYASYLTQNQDLNFINLDIVSVMSMVAVLHFVEGILVFIDGNTGYIPVFTNKDGRIIGGFALQRYWIIPIAILFMLHNVDPNTLNSASHTPMPNWWPILKGSISTDVLKNAIISLIPFYGVLGYNSVTFTRNKKQKAHMSGGITLLYSLILFGLARLAAFNIFFKILVIVFAPAAHEAMIILQRYLEVKGKPKYISSEDGIMVLEVAPNSPANEMGIKTGDLLIEVNNMKIEDENKVFEAIRETSSFVWFKVKRVTGKIEDLTYNKMNPQKRLGIVFVPRSIPRDSTVIKVGESKFDTILEKIKNKKDGDDDR</sequence>
<reference evidence="3 4" key="1">
    <citation type="journal article" date="2019" name="Int. J. Syst. Evol. Microbiol.">
        <title>Clostridium fermenticellae sp. nov., isolated from the mud in a fermentation cellar for the production of the Chinese liquor, baijiu.</title>
        <authorList>
            <person name="Xu P.X."/>
            <person name="Chai L.J."/>
            <person name="Qiu T."/>
            <person name="Zhang X.J."/>
            <person name="Lu Z.M."/>
            <person name="Xiao C."/>
            <person name="Wang S.T."/>
            <person name="Shen C.H."/>
            <person name="Shi J.S."/>
            <person name="Xu Z.H."/>
        </authorList>
    </citation>
    <scope>NUCLEOTIDE SEQUENCE [LARGE SCALE GENOMIC DNA]</scope>
    <source>
        <strain evidence="3 4">JN500901</strain>
    </source>
</reference>
<feature type="transmembrane region" description="Helical" evidence="1">
    <location>
        <begin position="88"/>
        <end position="105"/>
    </location>
</feature>
<evidence type="ECO:0000259" key="2">
    <source>
        <dbReference type="PROSITE" id="PS50106"/>
    </source>
</evidence>
<dbReference type="Gene3D" id="2.30.42.10">
    <property type="match status" value="1"/>
</dbReference>
<feature type="transmembrane region" description="Helical" evidence="1">
    <location>
        <begin position="53"/>
        <end position="82"/>
    </location>
</feature>
<dbReference type="SMART" id="SM00228">
    <property type="entry name" value="PDZ"/>
    <property type="match status" value="1"/>
</dbReference>
<feature type="transmembrane region" description="Helical" evidence="1">
    <location>
        <begin position="261"/>
        <end position="278"/>
    </location>
</feature>
<feature type="transmembrane region" description="Helical" evidence="1">
    <location>
        <begin position="6"/>
        <end position="32"/>
    </location>
</feature>
<keyword evidence="1" id="KW-0472">Membrane</keyword>
<keyword evidence="1" id="KW-0812">Transmembrane</keyword>
<feature type="transmembrane region" description="Helical" evidence="1">
    <location>
        <begin position="141"/>
        <end position="161"/>
    </location>
</feature>
<dbReference type="Pfam" id="PF17820">
    <property type="entry name" value="PDZ_6"/>
    <property type="match status" value="1"/>
</dbReference>
<dbReference type="KEGG" id="cfer:D4Z93_02040"/>
<feature type="domain" description="PDZ" evidence="2">
    <location>
        <begin position="308"/>
        <end position="378"/>
    </location>
</feature>